<dbReference type="RefSeq" id="WP_162448769.1">
    <property type="nucleotide sequence ID" value="NZ_WLZY01000001.1"/>
</dbReference>
<proteinExistence type="inferred from homology"/>
<comment type="caution">
    <text evidence="3">The sequence shown here is derived from an EMBL/GenBank/DDBJ whole genome shotgun (WGS) entry which is preliminary data.</text>
</comment>
<evidence type="ECO:0000313" key="3">
    <source>
        <dbReference type="EMBL" id="NDL56143.1"/>
    </source>
</evidence>
<dbReference type="Gene3D" id="1.10.1530.10">
    <property type="match status" value="1"/>
</dbReference>
<dbReference type="EMBL" id="WLZY01000001">
    <property type="protein sequence ID" value="NDL56143.1"/>
    <property type="molecule type" value="Genomic_DNA"/>
</dbReference>
<name>A0A7K3LYN0_9ACTN</name>
<gene>
    <name evidence="3" type="ORF">F7O44_03540</name>
</gene>
<dbReference type="PANTHER" id="PTHR11091:SF0">
    <property type="entry name" value="MALATE DEHYDROGENASE"/>
    <property type="match status" value="1"/>
</dbReference>
<evidence type="ECO:0000313" key="4">
    <source>
        <dbReference type="Proteomes" id="UP000460435"/>
    </source>
</evidence>
<accession>A0A7K3LYN0</accession>
<dbReference type="InterPro" id="IPR003767">
    <property type="entry name" value="Malate/L-lactate_DH-like"/>
</dbReference>
<dbReference type="PANTHER" id="PTHR11091">
    <property type="entry name" value="OXIDOREDUCTASE-RELATED"/>
    <property type="match status" value="1"/>
</dbReference>
<keyword evidence="2" id="KW-0560">Oxidoreductase</keyword>
<organism evidence="3 4">
    <name type="scientific">Phytoactinopolyspora mesophila</name>
    <dbReference type="NCBI Taxonomy" id="2650750"/>
    <lineage>
        <taxon>Bacteria</taxon>
        <taxon>Bacillati</taxon>
        <taxon>Actinomycetota</taxon>
        <taxon>Actinomycetes</taxon>
        <taxon>Jiangellales</taxon>
        <taxon>Jiangellaceae</taxon>
        <taxon>Phytoactinopolyspora</taxon>
    </lineage>
</organism>
<evidence type="ECO:0000256" key="1">
    <source>
        <dbReference type="ARBA" id="ARBA00006056"/>
    </source>
</evidence>
<dbReference type="InterPro" id="IPR036111">
    <property type="entry name" value="Mal/L-sulfo/L-lacto_DH-like_sf"/>
</dbReference>
<protein>
    <submittedName>
        <fullName evidence="3">Ldh family oxidoreductase</fullName>
    </submittedName>
</protein>
<dbReference type="SUPFAM" id="SSF89733">
    <property type="entry name" value="L-sulfolactate dehydrogenase-like"/>
    <property type="match status" value="1"/>
</dbReference>
<sequence>MSLTIGTARRLATDLLQGAGFGPEEAGATAEGIVLADCWGIGSHGLMRLPYYLHRAVTGGYPPTAALRTVSDTGPAIALDGGGGLGHWQVRRAAELAATRCARFGLAAVSVGNSGHCGALGAYTLPLLEAGYVSMIFSTGPAVMPPWGGSQPLLSTSPLAAGIPSRPRPMIVDLASSAVARGKIAAHAARDEPLPAGWALDAAGRPTTDARAALHGMLAPLGGAKGYALAMLVETMSAGLAGPRLAGDVTDMFDPEDAAEPQRIGHLVVAFDPARFDVEGGAGAQSRLDELAARATVAGGRIPGGRRVMPAEIDDDAVLAVDEKTLSELLSWAQRLGVADGTLNTR</sequence>
<dbReference type="Gene3D" id="3.30.1370.60">
    <property type="entry name" value="Hypothetical oxidoreductase yiak, domain 2"/>
    <property type="match status" value="1"/>
</dbReference>
<dbReference type="AlphaFoldDB" id="A0A7K3LYN0"/>
<dbReference type="Pfam" id="PF02615">
    <property type="entry name" value="Ldh_2"/>
    <property type="match status" value="1"/>
</dbReference>
<dbReference type="GO" id="GO:0016491">
    <property type="term" value="F:oxidoreductase activity"/>
    <property type="evidence" value="ECO:0007669"/>
    <property type="project" value="UniProtKB-KW"/>
</dbReference>
<comment type="similarity">
    <text evidence="1">Belongs to the LDH2/MDH2 oxidoreductase family.</text>
</comment>
<dbReference type="InterPro" id="IPR043143">
    <property type="entry name" value="Mal/L-sulf/L-lact_DH-like_NADP"/>
</dbReference>
<reference evidence="3 4" key="1">
    <citation type="submission" date="2019-11" db="EMBL/GenBank/DDBJ databases">
        <authorList>
            <person name="Li X.-J."/>
            <person name="Feng X.-M."/>
        </authorList>
    </citation>
    <scope>NUCLEOTIDE SEQUENCE [LARGE SCALE GENOMIC DNA]</scope>
    <source>
        <strain evidence="3 4">XMNu-373</strain>
    </source>
</reference>
<evidence type="ECO:0000256" key="2">
    <source>
        <dbReference type="ARBA" id="ARBA00023002"/>
    </source>
</evidence>
<dbReference type="InterPro" id="IPR043144">
    <property type="entry name" value="Mal/L-sulf/L-lact_DH-like_ah"/>
</dbReference>
<keyword evidence="4" id="KW-1185">Reference proteome</keyword>
<dbReference type="Proteomes" id="UP000460435">
    <property type="component" value="Unassembled WGS sequence"/>
</dbReference>